<dbReference type="OrthoDB" id="2986332at2759"/>
<dbReference type="Proteomes" id="UP000799772">
    <property type="component" value="Unassembled WGS sequence"/>
</dbReference>
<reference evidence="2" key="1">
    <citation type="journal article" date="2020" name="Stud. Mycol.">
        <title>101 Dothideomycetes genomes: a test case for predicting lifestyles and emergence of pathogens.</title>
        <authorList>
            <person name="Haridas S."/>
            <person name="Albert R."/>
            <person name="Binder M."/>
            <person name="Bloem J."/>
            <person name="Labutti K."/>
            <person name="Salamov A."/>
            <person name="Andreopoulos B."/>
            <person name="Baker S."/>
            <person name="Barry K."/>
            <person name="Bills G."/>
            <person name="Bluhm B."/>
            <person name="Cannon C."/>
            <person name="Castanera R."/>
            <person name="Culley D."/>
            <person name="Daum C."/>
            <person name="Ezra D."/>
            <person name="Gonzalez J."/>
            <person name="Henrissat B."/>
            <person name="Kuo A."/>
            <person name="Liang C."/>
            <person name="Lipzen A."/>
            <person name="Lutzoni F."/>
            <person name="Magnuson J."/>
            <person name="Mondo S."/>
            <person name="Nolan M."/>
            <person name="Ohm R."/>
            <person name="Pangilinan J."/>
            <person name="Park H.-J."/>
            <person name="Ramirez L."/>
            <person name="Alfaro M."/>
            <person name="Sun H."/>
            <person name="Tritt A."/>
            <person name="Yoshinaga Y."/>
            <person name="Zwiers L.-H."/>
            <person name="Turgeon B."/>
            <person name="Goodwin S."/>
            <person name="Spatafora J."/>
            <person name="Crous P."/>
            <person name="Grigoriev I."/>
        </authorList>
    </citation>
    <scope>NUCLEOTIDE SEQUENCE</scope>
    <source>
        <strain evidence="2">CBS 133067</strain>
    </source>
</reference>
<proteinExistence type="predicted"/>
<protein>
    <recommendedName>
        <fullName evidence="4">ShKT domain-containing protein</fullName>
    </recommendedName>
</protein>
<evidence type="ECO:0000313" key="3">
    <source>
        <dbReference type="Proteomes" id="UP000799772"/>
    </source>
</evidence>
<sequence>MSLVLLLLSLVPFAFASWFPAPPAPPGPYIPPQFRECHWNQPPCAAFYSDNYCSADDPITSMVPDCSGKCYKPGTPFNSISVGGILFLGTDCHIFSDTDCQNEIKDSQNIFNEECFSTPKAQSVICYYDC</sequence>
<dbReference type="EMBL" id="ML978123">
    <property type="protein sequence ID" value="KAF2102260.1"/>
    <property type="molecule type" value="Genomic_DNA"/>
</dbReference>
<comment type="caution">
    <text evidence="2">The sequence shown here is derived from an EMBL/GenBank/DDBJ whole genome shotgun (WGS) entry which is preliminary data.</text>
</comment>
<keyword evidence="3" id="KW-1185">Reference proteome</keyword>
<feature type="signal peptide" evidence="1">
    <location>
        <begin position="1"/>
        <end position="16"/>
    </location>
</feature>
<gene>
    <name evidence="2" type="ORF">NA57DRAFT_73690</name>
</gene>
<organism evidence="2 3">
    <name type="scientific">Rhizodiscina lignyota</name>
    <dbReference type="NCBI Taxonomy" id="1504668"/>
    <lineage>
        <taxon>Eukaryota</taxon>
        <taxon>Fungi</taxon>
        <taxon>Dikarya</taxon>
        <taxon>Ascomycota</taxon>
        <taxon>Pezizomycotina</taxon>
        <taxon>Dothideomycetes</taxon>
        <taxon>Pleosporomycetidae</taxon>
        <taxon>Aulographales</taxon>
        <taxon>Rhizodiscinaceae</taxon>
        <taxon>Rhizodiscina</taxon>
    </lineage>
</organism>
<accession>A0A9P4IIN0</accession>
<evidence type="ECO:0008006" key="4">
    <source>
        <dbReference type="Google" id="ProtNLM"/>
    </source>
</evidence>
<name>A0A9P4IIN0_9PEZI</name>
<keyword evidence="1" id="KW-0732">Signal</keyword>
<evidence type="ECO:0000313" key="2">
    <source>
        <dbReference type="EMBL" id="KAF2102260.1"/>
    </source>
</evidence>
<dbReference type="AlphaFoldDB" id="A0A9P4IIN0"/>
<feature type="chain" id="PRO_5040145162" description="ShKT domain-containing protein" evidence="1">
    <location>
        <begin position="17"/>
        <end position="130"/>
    </location>
</feature>
<evidence type="ECO:0000256" key="1">
    <source>
        <dbReference type="SAM" id="SignalP"/>
    </source>
</evidence>